<keyword evidence="1" id="KW-0472">Membrane</keyword>
<dbReference type="InParanoid" id="G4Z9C8"/>
<accession>G4Z9C8</accession>
<keyword evidence="1" id="KW-1133">Transmembrane helix</keyword>
<evidence type="ECO:0008006" key="4">
    <source>
        <dbReference type="Google" id="ProtNLM"/>
    </source>
</evidence>
<feature type="transmembrane region" description="Helical" evidence="1">
    <location>
        <begin position="336"/>
        <end position="355"/>
    </location>
</feature>
<keyword evidence="1" id="KW-0812">Transmembrane</keyword>
<dbReference type="KEGG" id="psoj:PHYSODRAFT_299480"/>
<dbReference type="RefSeq" id="XP_009524646.1">
    <property type="nucleotide sequence ID" value="XM_009526351.1"/>
</dbReference>
<evidence type="ECO:0000256" key="1">
    <source>
        <dbReference type="SAM" id="Phobius"/>
    </source>
</evidence>
<sequence length="681" mass="76486">MQVQVRPASSTDANEAKQSFFRRVQLHDLASSLSHWITCLFITAIVCSQLLGAVWDTTTTTEHLVYGRSPLLGPSQIIGTNDVPFPDRVIAETIDNIVAACEALGYSNLTRDNLRVVDDWNSNNLYKLPNTLPVLIMPYWDNAVYSRHAVPTWSGDACIFRLEDAYTLVDSGSTVASFRGVNQSVRHDRTIEWLKRPEGIWKNGWYEDPQRIRWYSDVKSSWAGPPYYMMHRLFDMRSGMEVDCTDPNNCEDAPHVDQWGDKFSSSDKGHKINSIYIANGTEFGLFYESFEQHIVRSVFDWETLLSNVAVGLVLFRWVLGIVVLHSVALRGKTQWFSGGIGCVSGASSFAFLPFASLPRLKTTLAAFWTVGCRFEGQQVGLAEAWFAIYPAIATFALIYFSLLNLLAKALRRRMSDALFTPTVVALCLLHYFRLEIAASGWLKGVDGRIPTVVFSDEVKKLHLYDYFSSDIAWRMNGRVPLIFGVKLAILGVNLLPLLLAHTFPVGDRCADLGLHGIEKALAVRTKHVGGLGRSLTYIIAVVDRKERHVASMSFTGRLVSAHNDRSGSREVEWNPTRAWVTPVTPLCVQAEEPLNNNGPSSIHEVAFVNSYELIRLGYLVFGDKYLITFDEWDVLSSIAPFKSFVHFWNHRVLVWTLRPAEDEGDAEIAGGRALECVEPEM</sequence>
<feature type="transmembrane region" description="Helical" evidence="1">
    <location>
        <begin position="384"/>
        <end position="405"/>
    </location>
</feature>
<evidence type="ECO:0000313" key="3">
    <source>
        <dbReference type="Proteomes" id="UP000002640"/>
    </source>
</evidence>
<feature type="transmembrane region" description="Helical" evidence="1">
    <location>
        <begin position="479"/>
        <end position="499"/>
    </location>
</feature>
<protein>
    <recommendedName>
        <fullName evidence="4">Transmembrane protein</fullName>
    </recommendedName>
</protein>
<dbReference type="AlphaFoldDB" id="G4Z9C8"/>
<gene>
    <name evidence="2" type="ORF">PHYSODRAFT_299480</name>
</gene>
<proteinExistence type="predicted"/>
<dbReference type="Proteomes" id="UP000002640">
    <property type="component" value="Unassembled WGS sequence"/>
</dbReference>
<keyword evidence="3" id="KW-1185">Reference proteome</keyword>
<dbReference type="EMBL" id="JH159153">
    <property type="protein sequence ID" value="EGZ21929.1"/>
    <property type="molecule type" value="Genomic_DNA"/>
</dbReference>
<dbReference type="OMA" id="RRTSEYM"/>
<organism evidence="2 3">
    <name type="scientific">Phytophthora sojae (strain P6497)</name>
    <name type="common">Soybean stem and root rot agent</name>
    <name type="synonym">Phytophthora megasperma f. sp. glycines</name>
    <dbReference type="NCBI Taxonomy" id="1094619"/>
    <lineage>
        <taxon>Eukaryota</taxon>
        <taxon>Sar</taxon>
        <taxon>Stramenopiles</taxon>
        <taxon>Oomycota</taxon>
        <taxon>Peronosporomycetes</taxon>
        <taxon>Peronosporales</taxon>
        <taxon>Peronosporaceae</taxon>
        <taxon>Phytophthora</taxon>
    </lineage>
</organism>
<feature type="transmembrane region" description="Helical" evidence="1">
    <location>
        <begin position="304"/>
        <end position="324"/>
    </location>
</feature>
<reference evidence="2 3" key="1">
    <citation type="journal article" date="2006" name="Science">
        <title>Phytophthora genome sequences uncover evolutionary origins and mechanisms of pathogenesis.</title>
        <authorList>
            <person name="Tyler B.M."/>
            <person name="Tripathy S."/>
            <person name="Zhang X."/>
            <person name="Dehal P."/>
            <person name="Jiang R.H."/>
            <person name="Aerts A."/>
            <person name="Arredondo F.D."/>
            <person name="Baxter L."/>
            <person name="Bensasson D."/>
            <person name="Beynon J.L."/>
            <person name="Chapman J."/>
            <person name="Damasceno C.M."/>
            <person name="Dorrance A.E."/>
            <person name="Dou D."/>
            <person name="Dickerman A.W."/>
            <person name="Dubchak I.L."/>
            <person name="Garbelotto M."/>
            <person name="Gijzen M."/>
            <person name="Gordon S.G."/>
            <person name="Govers F."/>
            <person name="Grunwald N.J."/>
            <person name="Huang W."/>
            <person name="Ivors K.L."/>
            <person name="Jones R.W."/>
            <person name="Kamoun S."/>
            <person name="Krampis K."/>
            <person name="Lamour K.H."/>
            <person name="Lee M.K."/>
            <person name="McDonald W.H."/>
            <person name="Medina M."/>
            <person name="Meijer H.J."/>
            <person name="Nordberg E.K."/>
            <person name="Maclean D.J."/>
            <person name="Ospina-Giraldo M.D."/>
            <person name="Morris P.F."/>
            <person name="Phuntumart V."/>
            <person name="Putnam N.H."/>
            <person name="Rash S."/>
            <person name="Rose J.K."/>
            <person name="Sakihama Y."/>
            <person name="Salamov A.A."/>
            <person name="Savidor A."/>
            <person name="Scheuring C.F."/>
            <person name="Smith B.M."/>
            <person name="Sobral B.W."/>
            <person name="Terry A."/>
            <person name="Torto-Alalibo T.A."/>
            <person name="Win J."/>
            <person name="Xu Z."/>
            <person name="Zhang H."/>
            <person name="Grigoriev I.V."/>
            <person name="Rokhsar D.S."/>
            <person name="Boore J.L."/>
        </authorList>
    </citation>
    <scope>NUCLEOTIDE SEQUENCE [LARGE SCALE GENOMIC DNA]</scope>
    <source>
        <strain evidence="2 3">P6497</strain>
    </source>
</reference>
<name>G4Z9C8_PHYSP</name>
<evidence type="ECO:0000313" key="2">
    <source>
        <dbReference type="EMBL" id="EGZ21929.1"/>
    </source>
</evidence>
<dbReference type="GeneID" id="20641747"/>